<dbReference type="KEGG" id="ope:PU634_02340"/>
<sequence>MFVKRNAAGRVCAVSLEPTAEIHEKISADSPELRQFIGAGEESHETDLDTLQASDLALVRVLEDLIDVLIDKNLIQFTDLPPMAQQKLLSRQGLRRQHRLELLGDDNSDEEQIPMP</sequence>
<gene>
    <name evidence="1" type="ORF">PU634_02340</name>
</gene>
<dbReference type="Proteomes" id="UP001223802">
    <property type="component" value="Chromosome"/>
</dbReference>
<evidence type="ECO:0000313" key="1">
    <source>
        <dbReference type="EMBL" id="WMC11223.1"/>
    </source>
</evidence>
<keyword evidence="2" id="KW-1185">Reference proteome</keyword>
<accession>A0AA50KQ89</accession>
<dbReference type="RefSeq" id="WP_306762470.1">
    <property type="nucleotide sequence ID" value="NZ_CP118224.1"/>
</dbReference>
<name>A0AA50KQ89_9GAMM</name>
<organism evidence="1 2">
    <name type="scientific">Oceanimonas pelagia</name>
    <dbReference type="NCBI Taxonomy" id="3028314"/>
    <lineage>
        <taxon>Bacteria</taxon>
        <taxon>Pseudomonadati</taxon>
        <taxon>Pseudomonadota</taxon>
        <taxon>Gammaproteobacteria</taxon>
        <taxon>Aeromonadales</taxon>
        <taxon>Aeromonadaceae</taxon>
        <taxon>Oceanimonas</taxon>
    </lineage>
</organism>
<dbReference type="EMBL" id="CP118224">
    <property type="protein sequence ID" value="WMC11223.1"/>
    <property type="molecule type" value="Genomic_DNA"/>
</dbReference>
<evidence type="ECO:0000313" key="2">
    <source>
        <dbReference type="Proteomes" id="UP001223802"/>
    </source>
</evidence>
<protein>
    <submittedName>
        <fullName evidence="1">Tryptophan synthase subunit beta like protein</fullName>
    </submittedName>
</protein>
<reference evidence="1 2" key="1">
    <citation type="submission" date="2023-02" db="EMBL/GenBank/DDBJ databases">
        <title>Complete genome sequence of a novel bacterium Oceanimonas sp. NTOU-MSR1 isolated from marine coast sediment.</title>
        <authorList>
            <person name="Yang H.-T."/>
            <person name="Chen Y.-L."/>
            <person name="Ho Y.-N."/>
        </authorList>
    </citation>
    <scope>NUCLEOTIDE SEQUENCE [LARGE SCALE GENOMIC DNA]</scope>
    <source>
        <strain evidence="1 2">NTOU-MSR1</strain>
    </source>
</reference>
<proteinExistence type="predicted"/>
<dbReference type="AlphaFoldDB" id="A0AA50KQ89"/>